<accession>A0A212ESY8</accession>
<feature type="domain" description="PIN" evidence="2">
    <location>
        <begin position="281"/>
        <end position="409"/>
    </location>
</feature>
<dbReference type="Proteomes" id="UP000007151">
    <property type="component" value="Unassembled WGS sequence"/>
</dbReference>
<reference evidence="3 4" key="1">
    <citation type="journal article" date="2011" name="Cell">
        <title>The monarch butterfly genome yields insights into long-distance migration.</title>
        <authorList>
            <person name="Zhan S."/>
            <person name="Merlin C."/>
            <person name="Boore J.L."/>
            <person name="Reppert S.M."/>
        </authorList>
    </citation>
    <scope>NUCLEOTIDE SEQUENCE [LARGE SCALE GENOMIC DNA]</scope>
    <source>
        <strain evidence="3">F-2</strain>
    </source>
</reference>
<feature type="non-terminal residue" evidence="3">
    <location>
        <position position="619"/>
    </location>
</feature>
<gene>
    <name evidence="3" type="ORF">KGM_200447A</name>
</gene>
<dbReference type="InterPro" id="IPR002716">
    <property type="entry name" value="PIN_dom"/>
</dbReference>
<evidence type="ECO:0000313" key="4">
    <source>
        <dbReference type="Proteomes" id="UP000007151"/>
    </source>
</evidence>
<dbReference type="KEGG" id="dpl:KGM_200447A"/>
<proteinExistence type="predicted"/>
<feature type="region of interest" description="Disordered" evidence="1">
    <location>
        <begin position="454"/>
        <end position="480"/>
    </location>
</feature>
<feature type="compositionally biased region" description="Basic and acidic residues" evidence="1">
    <location>
        <begin position="454"/>
        <end position="473"/>
    </location>
</feature>
<evidence type="ECO:0000256" key="1">
    <source>
        <dbReference type="SAM" id="MobiDB-lite"/>
    </source>
</evidence>
<sequence>MNKKTDNSGWILCPSKSHPGKFYYFNIHNGESAWSLYDNEKGMFKNDGTLHKIVVDVPKPITPPENQIARTCYNNLRRCSTFGAVKFPKYITSNEDSAIIWAPICKSKLLTNDNTKIDQCTQTDMYFNQSQPTPVFKDFQFNKNTSINALDRSTSANRTDAGQISSKTIPKRGIYSKACLLKETRLKTYQNETEINEKNNCYSNNMQNSTISDGRKVQNTMKDVEELHCDSYDLRFVLRAKKRKSNDTNDTLVSTKEIFNTNGNKGTNTQTDTESTKDWYIVVDSDVLLQEFDFIISYINKDDTCYLYIPKIVEEQLKSAAIGDQSELKSPEISEHWKRKSLAARSIQRRLENYKPKLNLPECTQDTAVNQIVKCCSDIMQRNKDVMLVTNDEELLKIAASHQIRTSTVRDLKKHLCIDNDINKHTKNNENLFLQDIAMFEPLSLSKFHKNTEGYKQSDCDPSNKDMSCEKQQDVSQPQPWSIQDGLESLKDIYKDDKQIADIIKKLADLYISVRGDKNINPYKFMLLFEHWYRLVQAVEEKKPNDPGVGDIKRFLDSFRENLSQAMEDVPLGSPSPRSDDGDGCMCYFLKNPSEVSEYIRTHFPECKRKEDDRPANVV</sequence>
<dbReference type="AlphaFoldDB" id="A0A212ESY8"/>
<dbReference type="Pfam" id="PF13638">
    <property type="entry name" value="PIN_4"/>
    <property type="match status" value="1"/>
</dbReference>
<evidence type="ECO:0000313" key="3">
    <source>
        <dbReference type="EMBL" id="OWR44612.1"/>
    </source>
</evidence>
<keyword evidence="4" id="KW-1185">Reference proteome</keyword>
<dbReference type="InParanoid" id="A0A212ESY8"/>
<dbReference type="EMBL" id="AGBW02012677">
    <property type="protein sequence ID" value="OWR44612.1"/>
    <property type="molecule type" value="Genomic_DNA"/>
</dbReference>
<evidence type="ECO:0000259" key="2">
    <source>
        <dbReference type="Pfam" id="PF13638"/>
    </source>
</evidence>
<dbReference type="Gene3D" id="3.40.50.1010">
    <property type="entry name" value="5'-nuclease"/>
    <property type="match status" value="1"/>
</dbReference>
<dbReference type="eggNOG" id="ENOG502T7H5">
    <property type="taxonomic scope" value="Eukaryota"/>
</dbReference>
<name>A0A212ESY8_DANPL</name>
<protein>
    <recommendedName>
        <fullName evidence="2">PIN domain-containing protein</fullName>
    </recommendedName>
</protein>
<organism evidence="3 4">
    <name type="scientific">Danaus plexippus plexippus</name>
    <dbReference type="NCBI Taxonomy" id="278856"/>
    <lineage>
        <taxon>Eukaryota</taxon>
        <taxon>Metazoa</taxon>
        <taxon>Ecdysozoa</taxon>
        <taxon>Arthropoda</taxon>
        <taxon>Hexapoda</taxon>
        <taxon>Insecta</taxon>
        <taxon>Pterygota</taxon>
        <taxon>Neoptera</taxon>
        <taxon>Endopterygota</taxon>
        <taxon>Lepidoptera</taxon>
        <taxon>Glossata</taxon>
        <taxon>Ditrysia</taxon>
        <taxon>Papilionoidea</taxon>
        <taxon>Nymphalidae</taxon>
        <taxon>Danainae</taxon>
        <taxon>Danaini</taxon>
        <taxon>Danaina</taxon>
        <taxon>Danaus</taxon>
        <taxon>Danaus</taxon>
    </lineage>
</organism>
<comment type="caution">
    <text evidence="3">The sequence shown here is derived from an EMBL/GenBank/DDBJ whole genome shotgun (WGS) entry which is preliminary data.</text>
</comment>